<dbReference type="EMBL" id="VSRR010049987">
    <property type="protein sequence ID" value="MPC79011.1"/>
    <property type="molecule type" value="Genomic_DNA"/>
</dbReference>
<proteinExistence type="predicted"/>
<evidence type="ECO:0000313" key="1">
    <source>
        <dbReference type="EMBL" id="MPC79011.1"/>
    </source>
</evidence>
<reference evidence="1 2" key="1">
    <citation type="submission" date="2019-05" db="EMBL/GenBank/DDBJ databases">
        <title>Another draft genome of Portunus trituberculatus and its Hox gene families provides insights of decapod evolution.</title>
        <authorList>
            <person name="Jeong J.-H."/>
            <person name="Song I."/>
            <person name="Kim S."/>
            <person name="Choi T."/>
            <person name="Kim D."/>
            <person name="Ryu S."/>
            <person name="Kim W."/>
        </authorList>
    </citation>
    <scope>NUCLEOTIDE SEQUENCE [LARGE SCALE GENOMIC DNA]</scope>
    <source>
        <tissue evidence="1">Muscle</tissue>
    </source>
</reference>
<sequence>MRKKEGRK</sequence>
<protein>
    <submittedName>
        <fullName evidence="1">Uncharacterized protein</fullName>
    </submittedName>
</protein>
<name>A0A5B7I0W5_PORTR</name>
<evidence type="ECO:0000313" key="2">
    <source>
        <dbReference type="Proteomes" id="UP000324222"/>
    </source>
</evidence>
<accession>A0A5B7I0W5</accession>
<keyword evidence="2" id="KW-1185">Reference proteome</keyword>
<gene>
    <name evidence="1" type="ORF">E2C01_073522</name>
</gene>
<organism evidence="1 2">
    <name type="scientific">Portunus trituberculatus</name>
    <name type="common">Swimming crab</name>
    <name type="synonym">Neptunus trituberculatus</name>
    <dbReference type="NCBI Taxonomy" id="210409"/>
    <lineage>
        <taxon>Eukaryota</taxon>
        <taxon>Metazoa</taxon>
        <taxon>Ecdysozoa</taxon>
        <taxon>Arthropoda</taxon>
        <taxon>Crustacea</taxon>
        <taxon>Multicrustacea</taxon>
        <taxon>Malacostraca</taxon>
        <taxon>Eumalacostraca</taxon>
        <taxon>Eucarida</taxon>
        <taxon>Decapoda</taxon>
        <taxon>Pleocyemata</taxon>
        <taxon>Brachyura</taxon>
        <taxon>Eubrachyura</taxon>
        <taxon>Portunoidea</taxon>
        <taxon>Portunidae</taxon>
        <taxon>Portuninae</taxon>
        <taxon>Portunus</taxon>
    </lineage>
</organism>
<dbReference type="Proteomes" id="UP000324222">
    <property type="component" value="Unassembled WGS sequence"/>
</dbReference>
<comment type="caution">
    <text evidence="1">The sequence shown here is derived from an EMBL/GenBank/DDBJ whole genome shotgun (WGS) entry which is preliminary data.</text>
</comment>